<sequence length="109" mass="11994">MEEKMKKLRSLMEADEVFAKELYMKETAEEAQVLLKEKGLEFTLEELKQVYEATLKALEAQAAGKELSESELEEVAGGFGFTNQGLIPITQVTVTIGGQPTVKPGKGGW</sequence>
<dbReference type="EMBL" id="FXUF01000007">
    <property type="protein sequence ID" value="SMP57954.1"/>
    <property type="molecule type" value="Genomic_DNA"/>
</dbReference>
<name>A0AA45WW66_9CLOT</name>
<organism evidence="1 2">
    <name type="scientific">Anoxynatronum buryatiense</name>
    <dbReference type="NCBI Taxonomy" id="489973"/>
    <lineage>
        <taxon>Bacteria</taxon>
        <taxon>Bacillati</taxon>
        <taxon>Bacillota</taxon>
        <taxon>Clostridia</taxon>
        <taxon>Eubacteriales</taxon>
        <taxon>Clostridiaceae</taxon>
        <taxon>Anoxynatronum</taxon>
    </lineage>
</organism>
<evidence type="ECO:0000313" key="1">
    <source>
        <dbReference type="EMBL" id="SMP57954.1"/>
    </source>
</evidence>
<keyword evidence="2" id="KW-1185">Reference proteome</keyword>
<dbReference type="RefSeq" id="WP_283409348.1">
    <property type="nucleotide sequence ID" value="NZ_FXUF01000007.1"/>
</dbReference>
<dbReference type="AlphaFoldDB" id="A0AA45WW66"/>
<dbReference type="Proteomes" id="UP001158066">
    <property type="component" value="Unassembled WGS sequence"/>
</dbReference>
<protein>
    <submittedName>
        <fullName evidence="1">Nif11-like leader peptide domain-containing protein</fullName>
    </submittedName>
</protein>
<evidence type="ECO:0000313" key="2">
    <source>
        <dbReference type="Proteomes" id="UP001158066"/>
    </source>
</evidence>
<reference evidence="1" key="1">
    <citation type="submission" date="2017-05" db="EMBL/GenBank/DDBJ databases">
        <authorList>
            <person name="Varghese N."/>
            <person name="Submissions S."/>
        </authorList>
    </citation>
    <scope>NUCLEOTIDE SEQUENCE</scope>
    <source>
        <strain evidence="1">Su22</strain>
    </source>
</reference>
<gene>
    <name evidence="1" type="ORF">SAMN06296020_10717</name>
</gene>
<proteinExistence type="predicted"/>
<comment type="caution">
    <text evidence="1">The sequence shown here is derived from an EMBL/GenBank/DDBJ whole genome shotgun (WGS) entry which is preliminary data.</text>
</comment>
<accession>A0AA45WW66</accession>